<gene>
    <name evidence="2" type="ORF">ING2E5B_0529</name>
</gene>
<evidence type="ECO:0000313" key="2">
    <source>
        <dbReference type="EMBL" id="CEA15296.1"/>
    </source>
</evidence>
<dbReference type="OrthoDB" id="3078754at2"/>
<keyword evidence="3" id="KW-1185">Reference proteome</keyword>
<dbReference type="GO" id="GO:0004568">
    <property type="term" value="F:chitinase activity"/>
    <property type="evidence" value="ECO:0007669"/>
    <property type="project" value="InterPro"/>
</dbReference>
<sequence length="200" mass="23268">MKRTNNQIFFNEIAKTLFNRQLTSSQKSGIRQKLKAFDKYDITDNRWRAYMLATSYHETGRTMQPVEEIGKGAGKPYGKKIKYDGTRYSTPDRIYYGRGDVQLTWYENYEMMGRLLNMPLLNQPELALKPEISARIMIEGMTRGISNRGDFTGVSLENFFNNRRDDPYNARKIINGLDQANIIAGYYYKFLHALESEALN</sequence>
<dbReference type="Pfam" id="PF00182">
    <property type="entry name" value="Glyco_hydro_19"/>
    <property type="match status" value="1"/>
</dbReference>
<dbReference type="KEGG" id="pbt:ING2E5B_0529"/>
<feature type="domain" description="Glycoside hydrolase family 19 catalytic" evidence="1">
    <location>
        <begin position="90"/>
        <end position="128"/>
    </location>
</feature>
<dbReference type="SUPFAM" id="SSF53955">
    <property type="entry name" value="Lysozyme-like"/>
    <property type="match status" value="1"/>
</dbReference>
<dbReference type="GO" id="GO:0016998">
    <property type="term" value="P:cell wall macromolecule catabolic process"/>
    <property type="evidence" value="ECO:0007669"/>
    <property type="project" value="InterPro"/>
</dbReference>
<evidence type="ECO:0000259" key="1">
    <source>
        <dbReference type="Pfam" id="PF00182"/>
    </source>
</evidence>
<dbReference type="InterPro" id="IPR000726">
    <property type="entry name" value="Glyco_hydro_19_cat"/>
</dbReference>
<protein>
    <recommendedName>
        <fullName evidence="1">Glycoside hydrolase family 19 catalytic domain-containing protein</fullName>
    </recommendedName>
</protein>
<name>A0A098BYP3_9BACT</name>
<dbReference type="Gene3D" id="1.10.530.10">
    <property type="match status" value="1"/>
</dbReference>
<dbReference type="Proteomes" id="UP000032417">
    <property type="component" value="Chromosome 1"/>
</dbReference>
<dbReference type="AlphaFoldDB" id="A0A098BYP3"/>
<organism evidence="2 3">
    <name type="scientific">Fermentimonas caenicola</name>
    <dbReference type="NCBI Taxonomy" id="1562970"/>
    <lineage>
        <taxon>Bacteria</taxon>
        <taxon>Pseudomonadati</taxon>
        <taxon>Bacteroidota</taxon>
        <taxon>Bacteroidia</taxon>
        <taxon>Bacteroidales</taxon>
        <taxon>Dysgonomonadaceae</taxon>
        <taxon>Fermentimonas</taxon>
    </lineage>
</organism>
<evidence type="ECO:0000313" key="3">
    <source>
        <dbReference type="Proteomes" id="UP000032417"/>
    </source>
</evidence>
<proteinExistence type="predicted"/>
<dbReference type="InterPro" id="IPR023346">
    <property type="entry name" value="Lysozyme-like_dom_sf"/>
</dbReference>
<dbReference type="EMBL" id="LN515532">
    <property type="protein sequence ID" value="CEA15296.1"/>
    <property type="molecule type" value="Genomic_DNA"/>
</dbReference>
<reference evidence="2 3" key="1">
    <citation type="submission" date="2014-08" db="EMBL/GenBank/DDBJ databases">
        <authorList>
            <person name="Wibberg D."/>
        </authorList>
    </citation>
    <scope>NUCLEOTIDE SEQUENCE [LARGE SCALE GENOMIC DNA]</scope>
    <source>
        <strain evidence="3">ING2-E5B</strain>
    </source>
</reference>
<dbReference type="GO" id="GO:0006032">
    <property type="term" value="P:chitin catabolic process"/>
    <property type="evidence" value="ECO:0007669"/>
    <property type="project" value="InterPro"/>
</dbReference>
<dbReference type="STRING" id="1562970.ING2E5B_0529"/>
<accession>A0A098BYP3</accession>
<dbReference type="HOGENOM" id="CLU_077648_0_1_10"/>